<dbReference type="EMBL" id="LT669839">
    <property type="protein sequence ID" value="SHD78507.1"/>
    <property type="molecule type" value="Genomic_DNA"/>
</dbReference>
<dbReference type="PROSITE" id="PS50109">
    <property type="entry name" value="HIS_KIN"/>
    <property type="match status" value="1"/>
</dbReference>
<evidence type="ECO:0000256" key="1">
    <source>
        <dbReference type="ARBA" id="ARBA00000085"/>
    </source>
</evidence>
<evidence type="ECO:0000313" key="8">
    <source>
        <dbReference type="Proteomes" id="UP000245423"/>
    </source>
</evidence>
<dbReference type="RefSeq" id="WP_005584218.1">
    <property type="nucleotide sequence ID" value="NZ_LT669839.1"/>
</dbReference>
<dbReference type="InterPro" id="IPR005467">
    <property type="entry name" value="His_kinase_dom"/>
</dbReference>
<dbReference type="EC" id="2.7.13.3" evidence="2"/>
<dbReference type="Proteomes" id="UP000245423">
    <property type="component" value="Chromosome 1"/>
</dbReference>
<dbReference type="GO" id="GO:0016020">
    <property type="term" value="C:membrane"/>
    <property type="evidence" value="ECO:0007669"/>
    <property type="project" value="InterPro"/>
</dbReference>
<sequence>MANTFSKVERINEILQETIYSIESSKEEITEIVEYARDDVKHIEKELFEIKERVDKVIKEVNLLEIEERKSRAYLSNVSKNFRIYTEEDLKDAYDKANECRIRLLLKREEEKRLIERRKEQEFRLKSAIEVFEKAEKVRKSVSVVTEYLKGNLDEILFTVDHLNKRQVLGIKIIEAQEEERERLARDIHDGPAQSMANILVKAEICERLMDIDRNKSREELKNLKTIVRTTLKDLRKTIYDLRPMSLDDLGLIPTLERYIYNFIDYSGIDVKLNIMGDVVNLNSAIEVAVFRIIQESLNNVFKHSKATEARITLEYSPTRLNLSIVDNGIGFNQEEVNKIGGSATGGFGLISIKERVELLEGNIEIKSWPGRGTRINIYIMLPEEES</sequence>
<dbReference type="SUPFAM" id="SSF55874">
    <property type="entry name" value="ATPase domain of HSP90 chaperone/DNA topoisomerase II/histidine kinase"/>
    <property type="match status" value="1"/>
</dbReference>
<dbReference type="PIRSF" id="PIRSF003169">
    <property type="entry name" value="STHK_DegS"/>
    <property type="match status" value="1"/>
</dbReference>
<evidence type="ECO:0000256" key="3">
    <source>
        <dbReference type="ARBA" id="ARBA00022679"/>
    </source>
</evidence>
<dbReference type="InterPro" id="IPR016381">
    <property type="entry name" value="Sig_transdc_His_kinase_DegS"/>
</dbReference>
<protein>
    <recommendedName>
        <fullName evidence="2">histidine kinase</fullName>
        <ecNumber evidence="2">2.7.13.3</ecNumber>
    </recommendedName>
</protein>
<keyword evidence="3" id="KW-0808">Transferase</keyword>
<dbReference type="InterPro" id="IPR008595">
    <property type="entry name" value="DegS"/>
</dbReference>
<reference evidence="7 8" key="1">
    <citation type="submission" date="2016-11" db="EMBL/GenBank/DDBJ databases">
        <authorList>
            <person name="Manzoor S."/>
        </authorList>
    </citation>
    <scope>NUCLEOTIDE SEQUENCE [LARGE SCALE GENOMIC DNA]</scope>
    <source>
        <strain evidence="7">Clostridium ultunense strain Esp</strain>
    </source>
</reference>
<accession>M1ZJN8</accession>
<proteinExistence type="predicted"/>
<dbReference type="Pfam" id="PF02518">
    <property type="entry name" value="HATPase_c"/>
    <property type="match status" value="1"/>
</dbReference>
<dbReference type="CDD" id="cd16917">
    <property type="entry name" value="HATPase_UhpB-NarQ-NarX-like"/>
    <property type="match status" value="1"/>
</dbReference>
<evidence type="ECO:0000256" key="5">
    <source>
        <dbReference type="ARBA" id="ARBA00023012"/>
    </source>
</evidence>
<dbReference type="PANTHER" id="PTHR24421:SF55">
    <property type="entry name" value="SENSOR HISTIDINE KINASE YDFH"/>
    <property type="match status" value="1"/>
</dbReference>
<keyword evidence="4 7" id="KW-0418">Kinase</keyword>
<dbReference type="AlphaFoldDB" id="M1ZJN8"/>
<name>M1ZJN8_9FIRM</name>
<dbReference type="SMART" id="SM00387">
    <property type="entry name" value="HATPase_c"/>
    <property type="match status" value="1"/>
</dbReference>
<keyword evidence="5" id="KW-0902">Two-component regulatory system</keyword>
<dbReference type="InterPro" id="IPR036890">
    <property type="entry name" value="HATPase_C_sf"/>
</dbReference>
<dbReference type="Gene3D" id="1.20.5.1930">
    <property type="match status" value="1"/>
</dbReference>
<evidence type="ECO:0000256" key="4">
    <source>
        <dbReference type="ARBA" id="ARBA00022777"/>
    </source>
</evidence>
<dbReference type="Pfam" id="PF07730">
    <property type="entry name" value="HisKA_3"/>
    <property type="match status" value="1"/>
</dbReference>
<dbReference type="GO" id="GO:0000155">
    <property type="term" value="F:phosphorelay sensor kinase activity"/>
    <property type="evidence" value="ECO:0007669"/>
    <property type="project" value="InterPro"/>
</dbReference>
<keyword evidence="8" id="KW-1185">Reference proteome</keyword>
<dbReference type="InterPro" id="IPR003594">
    <property type="entry name" value="HATPase_dom"/>
</dbReference>
<dbReference type="PANTHER" id="PTHR24421">
    <property type="entry name" value="NITRATE/NITRITE SENSOR PROTEIN NARX-RELATED"/>
    <property type="match status" value="1"/>
</dbReference>
<organism evidence="7 8">
    <name type="scientific">[Clostridium] ultunense Esp</name>
    <dbReference type="NCBI Taxonomy" id="1288971"/>
    <lineage>
        <taxon>Bacteria</taxon>
        <taxon>Bacillati</taxon>
        <taxon>Bacillota</taxon>
        <taxon>Tissierellia</taxon>
        <taxon>Tissierellales</taxon>
        <taxon>Tepidimicrobiaceae</taxon>
        <taxon>Schnuerera</taxon>
    </lineage>
</organism>
<feature type="domain" description="Histidine kinase" evidence="6">
    <location>
        <begin position="191"/>
        <end position="384"/>
    </location>
</feature>
<dbReference type="Gene3D" id="3.30.565.10">
    <property type="entry name" value="Histidine kinase-like ATPase, C-terminal domain"/>
    <property type="match status" value="1"/>
</dbReference>
<evidence type="ECO:0000256" key="2">
    <source>
        <dbReference type="ARBA" id="ARBA00012438"/>
    </source>
</evidence>
<evidence type="ECO:0000313" key="7">
    <source>
        <dbReference type="EMBL" id="SHD78507.1"/>
    </source>
</evidence>
<comment type="catalytic activity">
    <reaction evidence="1">
        <text>ATP + protein L-histidine = ADP + protein N-phospho-L-histidine.</text>
        <dbReference type="EC" id="2.7.13.3"/>
    </reaction>
</comment>
<dbReference type="InterPro" id="IPR050482">
    <property type="entry name" value="Sensor_HK_TwoCompSys"/>
</dbReference>
<dbReference type="InterPro" id="IPR011712">
    <property type="entry name" value="Sig_transdc_His_kin_sub3_dim/P"/>
</dbReference>
<gene>
    <name evidence="7" type="ORF">CUESP1_3181</name>
</gene>
<dbReference type="Pfam" id="PF05384">
    <property type="entry name" value="DegS"/>
    <property type="match status" value="1"/>
</dbReference>
<dbReference type="GO" id="GO:0046983">
    <property type="term" value="F:protein dimerization activity"/>
    <property type="evidence" value="ECO:0007669"/>
    <property type="project" value="InterPro"/>
</dbReference>
<evidence type="ECO:0000259" key="6">
    <source>
        <dbReference type="PROSITE" id="PS50109"/>
    </source>
</evidence>
<dbReference type="HOGENOM" id="CLU_000445_20_0_9"/>